<keyword evidence="1" id="KW-0560">Oxidoreductase</keyword>
<comment type="caution">
    <text evidence="1">The sequence shown here is derived from an EMBL/GenBank/DDBJ whole genome shotgun (WGS) entry which is preliminary data.</text>
</comment>
<gene>
    <name evidence="1" type="ORF">IHE45_07G061700</name>
</gene>
<dbReference type="EMBL" id="CM037017">
    <property type="protein sequence ID" value="KAH7677124.1"/>
    <property type="molecule type" value="Genomic_DNA"/>
</dbReference>
<accession>A0ACB7VRS0</accession>
<evidence type="ECO:0000313" key="1">
    <source>
        <dbReference type="EMBL" id="KAH7677124.1"/>
    </source>
</evidence>
<dbReference type="EC" id="1.14.18.1" evidence="1"/>
<evidence type="ECO:0000313" key="2">
    <source>
        <dbReference type="Proteomes" id="UP000827976"/>
    </source>
</evidence>
<sequence length="584" mass="65727">MSLYFLSPGPSACPLEYHPASKHALPSRSSRIRCALNNDEKQSPSSSSPITVDRRDMLLGLGGLYGATTGMNARADPIMPPDLNKAGACNIAVESNFPDKSDFLKCCPPYQGDETLVPTDYTFPKTPLRVRRPIQEVVNDSEYMEKFKTAIQKMKALPETDPCNFIQQSKIHCAYCNEAYPQNGDVNAPISVHASWIFLPWHRYYLHFFERILGSLIGDDTFALPYWNFDNPDGMTISTIYTDPNSPLYDAYRNTSHYPPKIVDYKYNYVDRELTDDALIAENLAYMRKTFKEGEPLPELFMGDPLRANENPSLTSPGQLEVIHNSIHQWVGERDVPHRDMGTFVTAARDCIFYGVHANVDRLWSFYRARRGNRVEFNDRDWLDATFVFYDEERKVVKVKISDSLNTSKMCYTYAESTAPWLGAVPKKKTKAKTPGSIVQVNEFGSERKELDKPIQVLVKRPKKSRSKSEKEDEGEVLYISDIIVADGRKARFDVYINAPAAPGRAAADYGEFVGSYVKLPETSQAAKASKDKKRLLKVGISSALEEGEFEDAESIVVSIVPRFGSVSIGSVFIKLIKTDVNSV</sequence>
<name>A0ACB7VRS0_DIOAL</name>
<organism evidence="1 2">
    <name type="scientific">Dioscorea alata</name>
    <name type="common">Purple yam</name>
    <dbReference type="NCBI Taxonomy" id="55571"/>
    <lineage>
        <taxon>Eukaryota</taxon>
        <taxon>Viridiplantae</taxon>
        <taxon>Streptophyta</taxon>
        <taxon>Embryophyta</taxon>
        <taxon>Tracheophyta</taxon>
        <taxon>Spermatophyta</taxon>
        <taxon>Magnoliopsida</taxon>
        <taxon>Liliopsida</taxon>
        <taxon>Dioscoreales</taxon>
        <taxon>Dioscoreaceae</taxon>
        <taxon>Dioscorea</taxon>
    </lineage>
</organism>
<proteinExistence type="predicted"/>
<dbReference type="Proteomes" id="UP000827976">
    <property type="component" value="Chromosome 7"/>
</dbReference>
<protein>
    <submittedName>
        <fullName evidence="1">Polyphenol oxidase protein</fullName>
        <ecNumber evidence="1">1.14.18.1</ecNumber>
    </submittedName>
</protein>
<keyword evidence="2" id="KW-1185">Reference proteome</keyword>
<reference evidence="2" key="1">
    <citation type="journal article" date="2022" name="Nat. Commun.">
        <title>Chromosome evolution and the genetic basis of agronomically important traits in greater yam.</title>
        <authorList>
            <person name="Bredeson J.V."/>
            <person name="Lyons J.B."/>
            <person name="Oniyinde I.O."/>
            <person name="Okereke N.R."/>
            <person name="Kolade O."/>
            <person name="Nnabue I."/>
            <person name="Nwadili C.O."/>
            <person name="Hribova E."/>
            <person name="Parker M."/>
            <person name="Nwogha J."/>
            <person name="Shu S."/>
            <person name="Carlson J."/>
            <person name="Kariba R."/>
            <person name="Muthemba S."/>
            <person name="Knop K."/>
            <person name="Barton G.J."/>
            <person name="Sherwood A.V."/>
            <person name="Lopez-Montes A."/>
            <person name="Asiedu R."/>
            <person name="Jamnadass R."/>
            <person name="Muchugi A."/>
            <person name="Goodstein D."/>
            <person name="Egesi C.N."/>
            <person name="Featherston J."/>
            <person name="Asfaw A."/>
            <person name="Simpson G.G."/>
            <person name="Dolezel J."/>
            <person name="Hendre P.S."/>
            <person name="Van Deynze A."/>
            <person name="Kumar P.L."/>
            <person name="Obidiegwu J.E."/>
            <person name="Bhattacharjee R."/>
            <person name="Rokhsar D.S."/>
        </authorList>
    </citation>
    <scope>NUCLEOTIDE SEQUENCE [LARGE SCALE GENOMIC DNA]</scope>
    <source>
        <strain evidence="2">cv. TDa95/00328</strain>
    </source>
</reference>